<evidence type="ECO:0000256" key="3">
    <source>
        <dbReference type="ARBA" id="ARBA00022454"/>
    </source>
</evidence>
<evidence type="ECO:0000256" key="9">
    <source>
        <dbReference type="RuleBase" id="RU369076"/>
    </source>
</evidence>
<evidence type="ECO:0000256" key="5">
    <source>
        <dbReference type="ARBA" id="ARBA00022776"/>
    </source>
</evidence>
<sequence length="330" mass="37381">MKLRHFSVDSQESHESVRSPKIRSRHIEMRKPLSMKDTRLDFHYYFGGPMNHIDKVSDFKKILSEHGHRSGTKRVETQCMAEYNILESVSADMTQLTPTQKLLVVEASWKKVTSLLQPPPLDARSSVDFTAGLKDGLVNWAVENQDAPPLTKVKALLEELKLGDAAWRQKRDKQENDKEEELTSLKSLVLIHRRNKSQLGQFVRDSYYNKLVAPPLVDLLPLQLLVETGIGKLAADYSAALIGKELVTAGHLTYFVESDLDTVERVSRLYKLHLALELAVTLEQDLDVPRFNVGVAVRNALQYYETNPANECHTFTVSIPTSTVSPVFER</sequence>
<keyword evidence="6 9" id="KW-0995">Kinetochore</keyword>
<dbReference type="Pfam" id="PF09817">
    <property type="entry name" value="Zwilch"/>
    <property type="match status" value="1"/>
</dbReference>
<reference evidence="11" key="1">
    <citation type="journal article" date="2023" name="Mol. Biol. Evol.">
        <title>Third-Generation Sequencing Reveals the Adaptive Role of the Epigenome in Three Deep-Sea Polychaetes.</title>
        <authorList>
            <person name="Perez M."/>
            <person name="Aroh O."/>
            <person name="Sun Y."/>
            <person name="Lan Y."/>
            <person name="Juniper S.K."/>
            <person name="Young C.R."/>
            <person name="Angers B."/>
            <person name="Qian P.Y."/>
        </authorList>
    </citation>
    <scope>NUCLEOTIDE SEQUENCE</scope>
    <source>
        <strain evidence="11">R07B-5</strain>
    </source>
</reference>
<feature type="region of interest" description="Disordered" evidence="10">
    <location>
        <begin position="1"/>
        <end position="24"/>
    </location>
</feature>
<dbReference type="GO" id="GO:0007094">
    <property type="term" value="P:mitotic spindle assembly checkpoint signaling"/>
    <property type="evidence" value="ECO:0007669"/>
    <property type="project" value="UniProtKB-UniRule"/>
</dbReference>
<dbReference type="GO" id="GO:1990423">
    <property type="term" value="C:RZZ complex"/>
    <property type="evidence" value="ECO:0007669"/>
    <property type="project" value="UniProtKB-UniRule"/>
</dbReference>
<evidence type="ECO:0000256" key="1">
    <source>
        <dbReference type="ARBA" id="ARBA00004629"/>
    </source>
</evidence>
<dbReference type="GO" id="GO:0051301">
    <property type="term" value="P:cell division"/>
    <property type="evidence" value="ECO:0007669"/>
    <property type="project" value="UniProtKB-UniRule"/>
</dbReference>
<dbReference type="PANTHER" id="PTHR15995:SF1">
    <property type="entry name" value="PROTEIN ZWILCH HOMOLOG"/>
    <property type="match status" value="1"/>
</dbReference>
<comment type="caution">
    <text evidence="11">The sequence shown here is derived from an EMBL/GenBank/DDBJ whole genome shotgun (WGS) entry which is preliminary data.</text>
</comment>
<evidence type="ECO:0000256" key="10">
    <source>
        <dbReference type="SAM" id="MobiDB-lite"/>
    </source>
</evidence>
<keyword evidence="7 9" id="KW-0131">Cell cycle</keyword>
<dbReference type="Proteomes" id="UP001209878">
    <property type="component" value="Unassembled WGS sequence"/>
</dbReference>
<dbReference type="GO" id="GO:0034501">
    <property type="term" value="P:protein localization to kinetochore"/>
    <property type="evidence" value="ECO:0007669"/>
    <property type="project" value="UniProtKB-UniRule"/>
</dbReference>
<keyword evidence="8 9" id="KW-0137">Centromere</keyword>
<organism evidence="11 12">
    <name type="scientific">Ridgeia piscesae</name>
    <name type="common">Tubeworm</name>
    <dbReference type="NCBI Taxonomy" id="27915"/>
    <lineage>
        <taxon>Eukaryota</taxon>
        <taxon>Metazoa</taxon>
        <taxon>Spiralia</taxon>
        <taxon>Lophotrochozoa</taxon>
        <taxon>Annelida</taxon>
        <taxon>Polychaeta</taxon>
        <taxon>Sedentaria</taxon>
        <taxon>Canalipalpata</taxon>
        <taxon>Sabellida</taxon>
        <taxon>Siboglinidae</taxon>
        <taxon>Ridgeia</taxon>
    </lineage>
</organism>
<accession>A0AAD9NRB8</accession>
<evidence type="ECO:0000256" key="4">
    <source>
        <dbReference type="ARBA" id="ARBA00022618"/>
    </source>
</evidence>
<comment type="function">
    <text evidence="9">Essential component of the mitotic checkpoint, which prevents cells from prematurely exiting mitosis. Required for the assembly of the dynein-dynactin and MAD1-MAD2 complexes onto kinetochores. Its function related to the spindle assembly machinery is proposed to depend on its association in the mitotic RZZ complex.</text>
</comment>
<evidence type="ECO:0000256" key="7">
    <source>
        <dbReference type="ARBA" id="ARBA00023306"/>
    </source>
</evidence>
<dbReference type="PANTHER" id="PTHR15995">
    <property type="entry name" value="PROTEIN ZWILCH HOMOLOG"/>
    <property type="match status" value="1"/>
</dbReference>
<comment type="similarity">
    <text evidence="2 9">Belongs to the ZWILCH family.</text>
</comment>
<proteinExistence type="inferred from homology"/>
<gene>
    <name evidence="11" type="ORF">NP493_465g02004</name>
</gene>
<dbReference type="Gene3D" id="2.20.25.230">
    <property type="match status" value="1"/>
</dbReference>
<evidence type="ECO:0000256" key="6">
    <source>
        <dbReference type="ARBA" id="ARBA00022838"/>
    </source>
</evidence>
<comment type="subcellular location">
    <subcellularLocation>
        <location evidence="1 9">Chromosome</location>
        <location evidence="1 9">Centromere</location>
        <location evidence="1 9">Kinetochore</location>
    </subcellularLocation>
</comment>
<dbReference type="EMBL" id="JAODUO010000466">
    <property type="protein sequence ID" value="KAK2179902.1"/>
    <property type="molecule type" value="Genomic_DNA"/>
</dbReference>
<evidence type="ECO:0000313" key="11">
    <source>
        <dbReference type="EMBL" id="KAK2179902.1"/>
    </source>
</evidence>
<protein>
    <recommendedName>
        <fullName evidence="9">Protein zwilch</fullName>
    </recommendedName>
</protein>
<dbReference type="InterPro" id="IPR018630">
    <property type="entry name" value="Zwilch"/>
</dbReference>
<evidence type="ECO:0000313" key="12">
    <source>
        <dbReference type="Proteomes" id="UP001209878"/>
    </source>
</evidence>
<keyword evidence="12" id="KW-1185">Reference proteome</keyword>
<name>A0AAD9NRB8_RIDPI</name>
<evidence type="ECO:0000256" key="2">
    <source>
        <dbReference type="ARBA" id="ARBA00009062"/>
    </source>
</evidence>
<dbReference type="AlphaFoldDB" id="A0AAD9NRB8"/>
<dbReference type="Gene3D" id="1.20.58.730">
    <property type="match status" value="1"/>
</dbReference>
<keyword evidence="4 9" id="KW-0132">Cell division</keyword>
<evidence type="ECO:0000256" key="8">
    <source>
        <dbReference type="ARBA" id="ARBA00023328"/>
    </source>
</evidence>
<keyword evidence="3 9" id="KW-0158">Chromosome</keyword>
<comment type="subunit">
    <text evidence="9">Component of the RZZ complex.</text>
</comment>
<keyword evidence="5 9" id="KW-0498">Mitosis</keyword>